<reference evidence="1" key="1">
    <citation type="submission" date="2020-04" db="EMBL/GenBank/DDBJ databases">
        <authorList>
            <person name="Alioto T."/>
            <person name="Alioto T."/>
            <person name="Gomez Garrido J."/>
        </authorList>
    </citation>
    <scope>NUCLEOTIDE SEQUENCE</scope>
    <source>
        <strain evidence="1">A484AB</strain>
    </source>
</reference>
<dbReference type="Proteomes" id="UP001152795">
    <property type="component" value="Unassembled WGS sequence"/>
</dbReference>
<keyword evidence="2" id="KW-1185">Reference proteome</keyword>
<accession>A0A6S7IFR6</accession>
<gene>
    <name evidence="1" type="ORF">PACLA_8A077090</name>
</gene>
<organism evidence="1 2">
    <name type="scientific">Paramuricea clavata</name>
    <name type="common">Red gorgonian</name>
    <name type="synonym">Violescent sea-whip</name>
    <dbReference type="NCBI Taxonomy" id="317549"/>
    <lineage>
        <taxon>Eukaryota</taxon>
        <taxon>Metazoa</taxon>
        <taxon>Cnidaria</taxon>
        <taxon>Anthozoa</taxon>
        <taxon>Octocorallia</taxon>
        <taxon>Malacalcyonacea</taxon>
        <taxon>Plexauridae</taxon>
        <taxon>Paramuricea</taxon>
    </lineage>
</organism>
<comment type="caution">
    <text evidence="1">The sequence shown here is derived from an EMBL/GenBank/DDBJ whole genome shotgun (WGS) entry which is preliminary data.</text>
</comment>
<dbReference type="AlphaFoldDB" id="A0A6S7IFR6"/>
<dbReference type="EMBL" id="CACRXK020005003">
    <property type="protein sequence ID" value="CAB4004802.1"/>
    <property type="molecule type" value="Genomic_DNA"/>
</dbReference>
<evidence type="ECO:0000313" key="1">
    <source>
        <dbReference type="EMBL" id="CAB4004802.1"/>
    </source>
</evidence>
<protein>
    <submittedName>
        <fullName evidence="1">Uncharacterized protein</fullName>
    </submittedName>
</protein>
<proteinExistence type="predicted"/>
<evidence type="ECO:0000313" key="2">
    <source>
        <dbReference type="Proteomes" id="UP001152795"/>
    </source>
</evidence>
<name>A0A6S7IFR6_PARCT</name>
<sequence>MVERICRGYLEGTDRSDVSLVLWKRGWSSGHTARYKFEFGKGRMGRNAGIQYVLHRYTGYVKGIHILITASAGADIWDCWLKSSTDLIHLGRRTDVSDWNIKSGALMEEEEIEDE</sequence>